<protein>
    <submittedName>
        <fullName evidence="1">Uncharacterized protein</fullName>
    </submittedName>
</protein>
<sequence length="195" mass="22712">MKSYEMLKTLPSENIEPRHFLRYCFDIDQLSSENILEEETSFGYCSKCVKLLSKILGMKRKTVREWGENPNFEGMPHYAKVTCSYAQAALSKEELNRIIHHDYEAPAVSAMEFIEEILLLGLSPSERLKVISSTKFRGQCFTLLSETLNISKRRLYEWGRDMELRDMPRHYQHTLAYAIAVYKKRQQTTAKQSAA</sequence>
<proteinExistence type="predicted"/>
<gene>
    <name evidence="1" type="ORF">IQ247_09070</name>
</gene>
<accession>A0A8J7EZ59</accession>
<evidence type="ECO:0000313" key="1">
    <source>
        <dbReference type="EMBL" id="MBE9212841.1"/>
    </source>
</evidence>
<dbReference type="RefSeq" id="WP_193919153.1">
    <property type="nucleotide sequence ID" value="NZ_JADEWL010000020.1"/>
</dbReference>
<dbReference type="Proteomes" id="UP000620559">
    <property type="component" value="Unassembled WGS sequence"/>
</dbReference>
<name>A0A8J7EZ59_9CYAN</name>
<keyword evidence="2" id="KW-1185">Reference proteome</keyword>
<comment type="caution">
    <text evidence="1">The sequence shown here is derived from an EMBL/GenBank/DDBJ whole genome shotgun (WGS) entry which is preliminary data.</text>
</comment>
<evidence type="ECO:0000313" key="2">
    <source>
        <dbReference type="Proteomes" id="UP000620559"/>
    </source>
</evidence>
<reference evidence="1" key="1">
    <citation type="submission" date="2020-10" db="EMBL/GenBank/DDBJ databases">
        <authorList>
            <person name="Castelo-Branco R."/>
            <person name="Eusebio N."/>
            <person name="Adriana R."/>
            <person name="Vieira A."/>
            <person name="Brugerolle De Fraissinette N."/>
            <person name="Rezende De Castro R."/>
            <person name="Schneider M.P."/>
            <person name="Vasconcelos V."/>
            <person name="Leao P.N."/>
        </authorList>
    </citation>
    <scope>NUCLEOTIDE SEQUENCE</scope>
    <source>
        <strain evidence="1">LEGE 06105</strain>
    </source>
</reference>
<dbReference type="AlphaFoldDB" id="A0A8J7EZ59"/>
<dbReference type="EMBL" id="JADEWL010000020">
    <property type="protein sequence ID" value="MBE9212841.1"/>
    <property type="molecule type" value="Genomic_DNA"/>
</dbReference>
<organism evidence="1 2">
    <name type="scientific">Plectonema cf. radiosum LEGE 06105</name>
    <dbReference type="NCBI Taxonomy" id="945769"/>
    <lineage>
        <taxon>Bacteria</taxon>
        <taxon>Bacillati</taxon>
        <taxon>Cyanobacteriota</taxon>
        <taxon>Cyanophyceae</taxon>
        <taxon>Oscillatoriophycideae</taxon>
        <taxon>Oscillatoriales</taxon>
        <taxon>Microcoleaceae</taxon>
        <taxon>Plectonema</taxon>
    </lineage>
</organism>